<keyword evidence="1 2" id="KW-0238">DNA-binding</keyword>
<dbReference type="Pfam" id="PF00440">
    <property type="entry name" value="TetR_N"/>
    <property type="match status" value="1"/>
</dbReference>
<accession>A0AAW4WZF3</accession>
<organism evidence="4 5">
    <name type="scientific">Halanaerobium polyolivorans</name>
    <dbReference type="NCBI Taxonomy" id="2886943"/>
    <lineage>
        <taxon>Bacteria</taxon>
        <taxon>Bacillati</taxon>
        <taxon>Bacillota</taxon>
        <taxon>Clostridia</taxon>
        <taxon>Halanaerobiales</taxon>
        <taxon>Halanaerobiaceae</taxon>
        <taxon>Halanaerobium</taxon>
    </lineage>
</organism>
<comment type="caution">
    <text evidence="4">The sequence shown here is derived from an EMBL/GenBank/DDBJ whole genome shotgun (WGS) entry which is preliminary data.</text>
</comment>
<evidence type="ECO:0000313" key="4">
    <source>
        <dbReference type="EMBL" id="MCC3144384.1"/>
    </source>
</evidence>
<dbReference type="InterPro" id="IPR001647">
    <property type="entry name" value="HTH_TetR"/>
</dbReference>
<sequence>MRERREEIMDAAVEIFACKGYYNTKIADIVEAVGIAKGTFYLYFKSKKALFLALIKKQRNFIEEGINLEKIVARSDDLKSFVKILIRDAFNIYAGNRDLTIVILRESVSVNEDFVGEFEIMDQERTERLKTAYEYLKEEGYIDLENDFEFFYYVFVGIIESILLRKLIMKEQELFDEEIVAKTANYIEKALTI</sequence>
<dbReference type="PANTHER" id="PTHR43479">
    <property type="entry name" value="ACREF/ENVCD OPERON REPRESSOR-RELATED"/>
    <property type="match status" value="1"/>
</dbReference>
<protein>
    <submittedName>
        <fullName evidence="4">TetR/AcrR family transcriptional regulator</fullName>
    </submittedName>
</protein>
<feature type="DNA-binding region" description="H-T-H motif" evidence="2">
    <location>
        <begin position="25"/>
        <end position="44"/>
    </location>
</feature>
<dbReference type="Gene3D" id="1.10.357.10">
    <property type="entry name" value="Tetracycline Repressor, domain 2"/>
    <property type="match status" value="1"/>
</dbReference>
<dbReference type="AlphaFoldDB" id="A0AAW4WZF3"/>
<dbReference type="SUPFAM" id="SSF46689">
    <property type="entry name" value="Homeodomain-like"/>
    <property type="match status" value="1"/>
</dbReference>
<feature type="domain" description="HTH tetR-type" evidence="3">
    <location>
        <begin position="2"/>
        <end position="62"/>
    </location>
</feature>
<keyword evidence="5" id="KW-1185">Reference proteome</keyword>
<evidence type="ECO:0000259" key="3">
    <source>
        <dbReference type="PROSITE" id="PS50977"/>
    </source>
</evidence>
<proteinExistence type="predicted"/>
<dbReference type="GO" id="GO:0003677">
    <property type="term" value="F:DNA binding"/>
    <property type="evidence" value="ECO:0007669"/>
    <property type="project" value="UniProtKB-UniRule"/>
</dbReference>
<reference evidence="4 5" key="1">
    <citation type="submission" date="2021-10" db="EMBL/GenBank/DDBJ databases">
        <authorList>
            <person name="Grouzdev D.S."/>
            <person name="Pantiukh K.S."/>
            <person name="Krutkina M.S."/>
        </authorList>
    </citation>
    <scope>NUCLEOTIDE SEQUENCE [LARGE SCALE GENOMIC DNA]</scope>
    <source>
        <strain evidence="4 5">Z-7514</strain>
    </source>
</reference>
<dbReference type="RefSeq" id="WP_229344118.1">
    <property type="nucleotide sequence ID" value="NZ_JAJFAT010000003.1"/>
</dbReference>
<dbReference type="PROSITE" id="PS50977">
    <property type="entry name" value="HTH_TETR_2"/>
    <property type="match status" value="1"/>
</dbReference>
<dbReference type="PRINTS" id="PR00455">
    <property type="entry name" value="HTHTETR"/>
</dbReference>
<dbReference type="Proteomes" id="UP001199296">
    <property type="component" value="Unassembled WGS sequence"/>
</dbReference>
<dbReference type="EMBL" id="JAJFAT010000003">
    <property type="protein sequence ID" value="MCC3144384.1"/>
    <property type="molecule type" value="Genomic_DNA"/>
</dbReference>
<gene>
    <name evidence="4" type="ORF">LJ207_03500</name>
</gene>
<evidence type="ECO:0000313" key="5">
    <source>
        <dbReference type="Proteomes" id="UP001199296"/>
    </source>
</evidence>
<evidence type="ECO:0000256" key="1">
    <source>
        <dbReference type="ARBA" id="ARBA00023125"/>
    </source>
</evidence>
<dbReference type="InterPro" id="IPR009057">
    <property type="entry name" value="Homeodomain-like_sf"/>
</dbReference>
<dbReference type="InterPro" id="IPR050624">
    <property type="entry name" value="HTH-type_Tx_Regulator"/>
</dbReference>
<evidence type="ECO:0000256" key="2">
    <source>
        <dbReference type="PROSITE-ProRule" id="PRU00335"/>
    </source>
</evidence>
<name>A0AAW4WZF3_9FIRM</name>
<dbReference type="PANTHER" id="PTHR43479:SF11">
    <property type="entry name" value="ACREF_ENVCD OPERON REPRESSOR-RELATED"/>
    <property type="match status" value="1"/>
</dbReference>